<proteinExistence type="predicted"/>
<organism evidence="2 3">
    <name type="scientific">Takifugu flavidus</name>
    <name type="common">sansaifugu</name>
    <dbReference type="NCBI Taxonomy" id="433684"/>
    <lineage>
        <taxon>Eukaryota</taxon>
        <taxon>Metazoa</taxon>
        <taxon>Chordata</taxon>
        <taxon>Craniata</taxon>
        <taxon>Vertebrata</taxon>
        <taxon>Euteleostomi</taxon>
        <taxon>Actinopterygii</taxon>
        <taxon>Neopterygii</taxon>
        <taxon>Teleostei</taxon>
        <taxon>Neoteleostei</taxon>
        <taxon>Acanthomorphata</taxon>
        <taxon>Eupercaria</taxon>
        <taxon>Tetraodontiformes</taxon>
        <taxon>Tetradontoidea</taxon>
        <taxon>Tetraodontidae</taxon>
        <taxon>Takifugu</taxon>
    </lineage>
</organism>
<evidence type="ECO:0000313" key="2">
    <source>
        <dbReference type="EMBL" id="TWW67614.1"/>
    </source>
</evidence>
<reference evidence="2 3" key="1">
    <citation type="submission" date="2019-04" db="EMBL/GenBank/DDBJ databases">
        <title>Chromosome genome assembly for Takifugu flavidus.</title>
        <authorList>
            <person name="Xiao S."/>
        </authorList>
    </citation>
    <scope>NUCLEOTIDE SEQUENCE [LARGE SCALE GENOMIC DNA]</scope>
    <source>
        <strain evidence="2">HTHZ2018</strain>
        <tissue evidence="2">Muscle</tissue>
    </source>
</reference>
<dbReference type="AlphaFoldDB" id="A0A5C6NJJ0"/>
<evidence type="ECO:0000256" key="1">
    <source>
        <dbReference type="SAM" id="MobiDB-lite"/>
    </source>
</evidence>
<evidence type="ECO:0000313" key="3">
    <source>
        <dbReference type="Proteomes" id="UP000324091"/>
    </source>
</evidence>
<accession>A0A5C6NJJ0</accession>
<dbReference type="Proteomes" id="UP000324091">
    <property type="component" value="Chromosome 2"/>
</dbReference>
<keyword evidence="3" id="KW-1185">Reference proteome</keyword>
<feature type="region of interest" description="Disordered" evidence="1">
    <location>
        <begin position="125"/>
        <end position="153"/>
    </location>
</feature>
<name>A0A5C6NJJ0_9TELE</name>
<dbReference type="EMBL" id="RHFK02000012">
    <property type="protein sequence ID" value="TWW67614.1"/>
    <property type="molecule type" value="Genomic_DNA"/>
</dbReference>
<feature type="compositionally biased region" description="Low complexity" evidence="1">
    <location>
        <begin position="134"/>
        <end position="153"/>
    </location>
</feature>
<gene>
    <name evidence="2" type="ORF">D4764_02G0006550</name>
</gene>
<comment type="caution">
    <text evidence="2">The sequence shown here is derived from an EMBL/GenBank/DDBJ whole genome shotgun (WGS) entry which is preliminary data.</text>
</comment>
<sequence length="188" mass="18259">MFPATHHIPALTTDIKPSSVCRDEHRGRVAPDPGGYIAPVMTPEQLLPGLTCVSVWLGPTGGADRRTQARRPWSGRGVLKLVVTLVRTSGGCATADGELDCSVPSLVSRGDGLAYDGKSAVYSENTGRQGGTGSASATGGASVTGGASATGGTATTGRALATGGASVTGGASATGGTAATGGATTCGA</sequence>
<protein>
    <submittedName>
        <fullName evidence="2">Uncharacterized protein</fullName>
    </submittedName>
</protein>